<dbReference type="EMBL" id="VMNW02000078">
    <property type="protein sequence ID" value="KAA9153258.1"/>
    <property type="molecule type" value="Genomic_DNA"/>
</dbReference>
<dbReference type="Pfam" id="PF19939">
    <property type="entry name" value="DUF6401"/>
    <property type="match status" value="1"/>
</dbReference>
<gene>
    <name evidence="1" type="ORF">FPZ12_035020</name>
</gene>
<keyword evidence="2" id="KW-1185">Reference proteome</keyword>
<dbReference type="Proteomes" id="UP000319769">
    <property type="component" value="Unassembled WGS sequence"/>
</dbReference>
<dbReference type="OrthoDB" id="3627510at2"/>
<protein>
    <submittedName>
        <fullName evidence="1">Uncharacterized protein</fullName>
    </submittedName>
</protein>
<organism evidence="1 2">
    <name type="scientific">Amycolatopsis acidicola</name>
    <dbReference type="NCBI Taxonomy" id="2596893"/>
    <lineage>
        <taxon>Bacteria</taxon>
        <taxon>Bacillati</taxon>
        <taxon>Actinomycetota</taxon>
        <taxon>Actinomycetes</taxon>
        <taxon>Pseudonocardiales</taxon>
        <taxon>Pseudonocardiaceae</taxon>
        <taxon>Amycolatopsis</taxon>
    </lineage>
</organism>
<evidence type="ECO:0000313" key="2">
    <source>
        <dbReference type="Proteomes" id="UP000319769"/>
    </source>
</evidence>
<evidence type="ECO:0000313" key="1">
    <source>
        <dbReference type="EMBL" id="KAA9153258.1"/>
    </source>
</evidence>
<dbReference type="InterPro" id="IPR045647">
    <property type="entry name" value="DUF6401"/>
</dbReference>
<name>A0A5N0UQ29_9PSEU</name>
<proteinExistence type="predicted"/>
<sequence length="140" mass="15513">MGWADFLADRSARRWLYGVAGRLEPGWLALAAEPQLWPVFERHLSAVADAVRCEADLVPRQEPVTDLVLVAGHAHDVWRAAQAEGWTPPTTALGWTAQEWTGLRLLACYRLASAEPRGPRLSRTAAELRPISAGVPRRVR</sequence>
<comment type="caution">
    <text evidence="1">The sequence shown here is derived from an EMBL/GenBank/DDBJ whole genome shotgun (WGS) entry which is preliminary data.</text>
</comment>
<accession>A0A5N0UQ29</accession>
<dbReference type="AlphaFoldDB" id="A0A5N0UQ29"/>
<reference evidence="1" key="1">
    <citation type="submission" date="2019-09" db="EMBL/GenBank/DDBJ databases">
        <authorList>
            <person name="Teo W.F.A."/>
            <person name="Duangmal K."/>
        </authorList>
    </citation>
    <scope>NUCLEOTIDE SEQUENCE [LARGE SCALE GENOMIC DNA]</scope>
    <source>
        <strain evidence="1">K81G1</strain>
    </source>
</reference>
<dbReference type="RefSeq" id="WP_144757396.1">
    <property type="nucleotide sequence ID" value="NZ_VMNW02000078.1"/>
</dbReference>